<evidence type="ECO:0000256" key="8">
    <source>
        <dbReference type="ARBA" id="ARBA00023125"/>
    </source>
</evidence>
<dbReference type="GO" id="GO:0006310">
    <property type="term" value="P:DNA recombination"/>
    <property type="evidence" value="ECO:0007669"/>
    <property type="project" value="UniProtKB-UniRule"/>
</dbReference>
<dbReference type="SUPFAM" id="SSF50249">
    <property type="entry name" value="Nucleic acid-binding proteins"/>
    <property type="match status" value="1"/>
</dbReference>
<dbReference type="InterPro" id="IPR027417">
    <property type="entry name" value="P-loop_NTPase"/>
</dbReference>
<evidence type="ECO:0000259" key="17">
    <source>
        <dbReference type="PROSITE" id="PS51194"/>
    </source>
</evidence>
<dbReference type="AlphaFoldDB" id="A0A2K9LKM0"/>
<evidence type="ECO:0000256" key="15">
    <source>
        <dbReference type="RuleBase" id="RU363016"/>
    </source>
</evidence>
<dbReference type="InterPro" id="IPR012340">
    <property type="entry name" value="NA-bd_OB-fold"/>
</dbReference>
<dbReference type="SUPFAM" id="SSF52540">
    <property type="entry name" value="P-loop containing nucleoside triphosphate hydrolases"/>
    <property type="match status" value="2"/>
</dbReference>
<dbReference type="PROSITE" id="PS51194">
    <property type="entry name" value="HELICASE_CTER"/>
    <property type="match status" value="1"/>
</dbReference>
<dbReference type="NCBIfam" id="NF008165">
    <property type="entry name" value="PRK10917.1-3"/>
    <property type="match status" value="1"/>
</dbReference>
<organism evidence="18 19">
    <name type="scientific">Ketobacter alkanivorans</name>
    <dbReference type="NCBI Taxonomy" id="1917421"/>
    <lineage>
        <taxon>Bacteria</taxon>
        <taxon>Pseudomonadati</taxon>
        <taxon>Pseudomonadota</taxon>
        <taxon>Gammaproteobacteria</taxon>
        <taxon>Pseudomonadales</taxon>
        <taxon>Ketobacteraceae</taxon>
        <taxon>Ketobacter</taxon>
    </lineage>
</organism>
<dbReference type="InterPro" id="IPR011545">
    <property type="entry name" value="DEAD/DEAH_box_helicase_dom"/>
</dbReference>
<keyword evidence="6 15" id="KW-0347">Helicase</keyword>
<keyword evidence="5 15" id="KW-0378">Hydrolase</keyword>
<dbReference type="Pfam" id="PF19833">
    <property type="entry name" value="RecG_dom3_C"/>
    <property type="match status" value="1"/>
</dbReference>
<dbReference type="Gene3D" id="1.10.150.20">
    <property type="entry name" value="5' to 3' exonuclease, C-terminal subdomain"/>
    <property type="match status" value="1"/>
</dbReference>
<protein>
    <recommendedName>
        <fullName evidence="2 15">ATP-dependent DNA helicase RecG</fullName>
        <ecNumber evidence="13 15">5.6.2.4</ecNumber>
    </recommendedName>
</protein>
<dbReference type="CDD" id="cd17992">
    <property type="entry name" value="DEXHc_RecG"/>
    <property type="match status" value="1"/>
</dbReference>
<evidence type="ECO:0000256" key="5">
    <source>
        <dbReference type="ARBA" id="ARBA00022801"/>
    </source>
</evidence>
<evidence type="ECO:0000256" key="6">
    <source>
        <dbReference type="ARBA" id="ARBA00022806"/>
    </source>
</evidence>
<dbReference type="NCBIfam" id="NF008166">
    <property type="entry name" value="PRK10917.1-4"/>
    <property type="match status" value="1"/>
</dbReference>
<dbReference type="CDD" id="cd04488">
    <property type="entry name" value="RecG_wedge_OBF"/>
    <property type="match status" value="1"/>
</dbReference>
<comment type="catalytic activity">
    <reaction evidence="12 15">
        <text>Couples ATP hydrolysis with the unwinding of duplex DNA by translocating in the 3'-5' direction.</text>
        <dbReference type="EC" id="5.6.2.4"/>
    </reaction>
</comment>
<name>A0A2K9LKM0_9GAMM</name>
<dbReference type="NCBIfam" id="NF008168">
    <property type="entry name" value="PRK10917.2-2"/>
    <property type="match status" value="1"/>
</dbReference>
<dbReference type="PROSITE" id="PS51192">
    <property type="entry name" value="HELICASE_ATP_BIND_1"/>
    <property type="match status" value="1"/>
</dbReference>
<gene>
    <name evidence="18" type="ORF">Kalk_10400</name>
</gene>
<sequence>MTLSAVTPDFFSSTPVTQLKGVGAAQAEKLARLGIRTLQDVLFHLPFRYQDRTRLVPIGATREGSEVLIQGRVLMADVVIRKRRSLICRIEDGTGQIHLRFFHFSTSQKNHFQPGAIVRCYGEVRLTGMGKEMAHPEYRIMESADAPVEAALTAVYPATEGIQQPTLRKLSDQVLKLLGKAQAVAELLPVEAMHAAQWPSLVEALHYVHRPPADAPVQALLDGSHRAQQRLSLEELTAHHLSLLKLRQRAKAQTSVSLPSASPLEQQLLQGLPFKPTAAQQRVHEEICADLVQNHPMLRLVQGDVGAGKTLVSARAALLAIAAGYQVAMMAPTEILAEQHFHAFVEWFEPLGLRVAWLSGKLKGKKRNEQLALIESGTAHMVVGTHALFQEEVNYRNLALVIIDEQHRFGVHQRLALKQKGEATGVVPHQLIMTATPIPRTLAMSAYADLDTSIIDELPPGRTPVKTVVVESSRRHEVVARVRNACQEGRQVYWVCTLIEESEVLECQAAEDTADQLKKFLPEVRVGLVHGRLKPAEKADIMDQFKKAQIQVLVATTVIEVGVNVPNASVMIIENPERLGLAQLHQLRGRVGRGSTESFCLLMYQKPLSKLGRERLDIMRQTNDGFVIAEKDLHLRGPGEVLGTRQTGEMTFRIANLLRDEGLLEDSKDMAQVLLEKDPARGERLIARWLGNAAQYGEV</sequence>
<dbReference type="GO" id="GO:0016887">
    <property type="term" value="F:ATP hydrolysis activity"/>
    <property type="evidence" value="ECO:0007669"/>
    <property type="project" value="RHEA"/>
</dbReference>
<dbReference type="FunFam" id="3.40.50.300:FF:000391">
    <property type="entry name" value="ATP-dependent DNA helicase RecG"/>
    <property type="match status" value="1"/>
</dbReference>
<dbReference type="PANTHER" id="PTHR47964">
    <property type="entry name" value="ATP-DEPENDENT DNA HELICASE HOMOLOG RECG, CHLOROPLASTIC"/>
    <property type="match status" value="1"/>
</dbReference>
<dbReference type="Gene3D" id="2.40.50.140">
    <property type="entry name" value="Nucleic acid-binding proteins"/>
    <property type="match status" value="1"/>
</dbReference>
<dbReference type="NCBIfam" id="TIGR00643">
    <property type="entry name" value="recG"/>
    <property type="match status" value="1"/>
</dbReference>
<evidence type="ECO:0000256" key="2">
    <source>
        <dbReference type="ARBA" id="ARBA00017846"/>
    </source>
</evidence>
<evidence type="ECO:0000256" key="12">
    <source>
        <dbReference type="ARBA" id="ARBA00034617"/>
    </source>
</evidence>
<reference evidence="19" key="1">
    <citation type="submission" date="2017-08" db="EMBL/GenBank/DDBJ databases">
        <title>Direct submision.</title>
        <authorList>
            <person name="Kim S.-J."/>
            <person name="Rhee S.-K."/>
        </authorList>
    </citation>
    <scope>NUCLEOTIDE SEQUENCE [LARGE SCALE GENOMIC DNA]</scope>
    <source>
        <strain evidence="19">GI5</strain>
    </source>
</reference>
<dbReference type="InterPro" id="IPR014001">
    <property type="entry name" value="Helicase_ATP-bd"/>
</dbReference>
<evidence type="ECO:0000256" key="1">
    <source>
        <dbReference type="ARBA" id="ARBA00007504"/>
    </source>
</evidence>
<evidence type="ECO:0000256" key="14">
    <source>
        <dbReference type="ARBA" id="ARBA00048988"/>
    </source>
</evidence>
<dbReference type="KEGG" id="kak:Kalk_10400"/>
<proteinExistence type="inferred from homology"/>
<keyword evidence="19" id="KW-1185">Reference proteome</keyword>
<keyword evidence="3 15" id="KW-0547">Nucleotide-binding</keyword>
<dbReference type="EMBL" id="CP022684">
    <property type="protein sequence ID" value="AUM12803.1"/>
    <property type="molecule type" value="Genomic_DNA"/>
</dbReference>
<dbReference type="Gene3D" id="3.40.50.300">
    <property type="entry name" value="P-loop containing nucleotide triphosphate hydrolases"/>
    <property type="match status" value="2"/>
</dbReference>
<dbReference type="InterPro" id="IPR033454">
    <property type="entry name" value="RecG_wedge"/>
</dbReference>
<evidence type="ECO:0000313" key="19">
    <source>
        <dbReference type="Proteomes" id="UP000235116"/>
    </source>
</evidence>
<evidence type="ECO:0000256" key="4">
    <source>
        <dbReference type="ARBA" id="ARBA00022763"/>
    </source>
</evidence>
<keyword evidence="9 15" id="KW-0233">DNA recombination</keyword>
<dbReference type="InterPro" id="IPR045562">
    <property type="entry name" value="RecG_dom3_C"/>
</dbReference>
<dbReference type="Pfam" id="PF00270">
    <property type="entry name" value="DEAD"/>
    <property type="match status" value="1"/>
</dbReference>
<feature type="domain" description="Helicase ATP-binding" evidence="16">
    <location>
        <begin position="290"/>
        <end position="455"/>
    </location>
</feature>
<evidence type="ECO:0000256" key="9">
    <source>
        <dbReference type="ARBA" id="ARBA00023172"/>
    </source>
</evidence>
<keyword evidence="11" id="KW-0413">Isomerase</keyword>
<evidence type="ECO:0000259" key="16">
    <source>
        <dbReference type="PROSITE" id="PS51192"/>
    </source>
</evidence>
<evidence type="ECO:0000256" key="7">
    <source>
        <dbReference type="ARBA" id="ARBA00022840"/>
    </source>
</evidence>
<dbReference type="GO" id="GO:0043138">
    <property type="term" value="F:3'-5' DNA helicase activity"/>
    <property type="evidence" value="ECO:0007669"/>
    <property type="project" value="UniProtKB-EC"/>
</dbReference>
<comment type="similarity">
    <text evidence="1 15">Belongs to the helicase family. RecG subfamily.</text>
</comment>
<comment type="function">
    <text evidence="15">Plays a critical role in recombination and DNA repair. Helps process Holliday junction intermediates to mature products by catalyzing branch migration. Has replication fork regression activity, unwinds stalled or blocked replication forks to make a HJ that can be resolved. Has a DNA unwinding activity characteristic of a DNA helicase with 3'-5' polarity.</text>
</comment>
<keyword evidence="7 15" id="KW-0067">ATP-binding</keyword>
<evidence type="ECO:0000256" key="10">
    <source>
        <dbReference type="ARBA" id="ARBA00023204"/>
    </source>
</evidence>
<keyword evidence="8" id="KW-0238">DNA-binding</keyword>
<feature type="domain" description="Helicase C-terminal" evidence="17">
    <location>
        <begin position="488"/>
        <end position="634"/>
    </location>
</feature>
<dbReference type="InterPro" id="IPR047112">
    <property type="entry name" value="RecG/Mfd"/>
</dbReference>
<dbReference type="EC" id="5.6.2.4" evidence="13 15"/>
<dbReference type="SMART" id="SM00490">
    <property type="entry name" value="HELICc"/>
    <property type="match status" value="1"/>
</dbReference>
<keyword evidence="10 15" id="KW-0234">DNA repair</keyword>
<dbReference type="OrthoDB" id="9804325at2"/>
<dbReference type="RefSeq" id="WP_101894186.1">
    <property type="nucleotide sequence ID" value="NZ_CP022684.1"/>
</dbReference>
<dbReference type="Proteomes" id="UP000235116">
    <property type="component" value="Chromosome"/>
</dbReference>
<evidence type="ECO:0000256" key="11">
    <source>
        <dbReference type="ARBA" id="ARBA00023235"/>
    </source>
</evidence>
<accession>A0A2K9LKM0</accession>
<evidence type="ECO:0000256" key="3">
    <source>
        <dbReference type="ARBA" id="ARBA00022741"/>
    </source>
</evidence>
<dbReference type="NCBIfam" id="NF008163">
    <property type="entry name" value="PRK10917.1-1"/>
    <property type="match status" value="1"/>
</dbReference>
<dbReference type="Pfam" id="PF17191">
    <property type="entry name" value="RecG_wedge"/>
    <property type="match status" value="1"/>
</dbReference>
<keyword evidence="4 15" id="KW-0227">DNA damage</keyword>
<evidence type="ECO:0000256" key="13">
    <source>
        <dbReference type="ARBA" id="ARBA00034808"/>
    </source>
</evidence>
<dbReference type="GO" id="GO:0005524">
    <property type="term" value="F:ATP binding"/>
    <property type="evidence" value="ECO:0007669"/>
    <property type="project" value="UniProtKB-KW"/>
</dbReference>
<dbReference type="Pfam" id="PF00271">
    <property type="entry name" value="Helicase_C"/>
    <property type="match status" value="1"/>
</dbReference>
<dbReference type="GO" id="GO:0003677">
    <property type="term" value="F:DNA binding"/>
    <property type="evidence" value="ECO:0007669"/>
    <property type="project" value="UniProtKB-KW"/>
</dbReference>
<dbReference type="PANTHER" id="PTHR47964:SF1">
    <property type="entry name" value="ATP-DEPENDENT DNA HELICASE HOMOLOG RECG, CHLOROPLASTIC"/>
    <property type="match status" value="1"/>
</dbReference>
<comment type="catalytic activity">
    <reaction evidence="14 15">
        <text>ATP + H2O = ADP + phosphate + H(+)</text>
        <dbReference type="Rhea" id="RHEA:13065"/>
        <dbReference type="ChEBI" id="CHEBI:15377"/>
        <dbReference type="ChEBI" id="CHEBI:15378"/>
        <dbReference type="ChEBI" id="CHEBI:30616"/>
        <dbReference type="ChEBI" id="CHEBI:43474"/>
        <dbReference type="ChEBI" id="CHEBI:456216"/>
        <dbReference type="EC" id="5.6.2.4"/>
    </reaction>
</comment>
<dbReference type="GO" id="GO:0006281">
    <property type="term" value="P:DNA repair"/>
    <property type="evidence" value="ECO:0007669"/>
    <property type="project" value="UniProtKB-UniRule"/>
</dbReference>
<dbReference type="InterPro" id="IPR001650">
    <property type="entry name" value="Helicase_C-like"/>
</dbReference>
<dbReference type="SMART" id="SM00487">
    <property type="entry name" value="DEXDc"/>
    <property type="match status" value="1"/>
</dbReference>
<dbReference type="InterPro" id="IPR004609">
    <property type="entry name" value="ATP-dep_DNA_helicase_RecG"/>
</dbReference>
<evidence type="ECO:0000313" key="18">
    <source>
        <dbReference type="EMBL" id="AUM12803.1"/>
    </source>
</evidence>